<dbReference type="PANTHER" id="PTHR28208">
    <property type="entry name" value="PHOSPHATIDATE PHOSPHATASE APP1"/>
    <property type="match status" value="1"/>
</dbReference>
<feature type="region of interest" description="Disordered" evidence="1">
    <location>
        <begin position="184"/>
        <end position="210"/>
    </location>
</feature>
<evidence type="ECO:0000259" key="2">
    <source>
        <dbReference type="Pfam" id="PF09949"/>
    </source>
</evidence>
<gene>
    <name evidence="3" type="ORF">K443DRAFT_643215</name>
</gene>
<accession>A0A0C9WRF4</accession>
<protein>
    <recommendedName>
        <fullName evidence="2">Phosphatidate phosphatase APP1 catalytic domain-containing protein</fullName>
    </recommendedName>
</protein>
<dbReference type="EMBL" id="KN838815">
    <property type="protein sequence ID" value="KIJ93975.1"/>
    <property type="molecule type" value="Genomic_DNA"/>
</dbReference>
<organism evidence="3 4">
    <name type="scientific">Laccaria amethystina LaAM-08-1</name>
    <dbReference type="NCBI Taxonomy" id="1095629"/>
    <lineage>
        <taxon>Eukaryota</taxon>
        <taxon>Fungi</taxon>
        <taxon>Dikarya</taxon>
        <taxon>Basidiomycota</taxon>
        <taxon>Agaricomycotina</taxon>
        <taxon>Agaricomycetes</taxon>
        <taxon>Agaricomycetidae</taxon>
        <taxon>Agaricales</taxon>
        <taxon>Agaricineae</taxon>
        <taxon>Hydnangiaceae</taxon>
        <taxon>Laccaria</taxon>
    </lineage>
</organism>
<dbReference type="AlphaFoldDB" id="A0A0C9WRF4"/>
<reference evidence="4" key="2">
    <citation type="submission" date="2015-01" db="EMBL/GenBank/DDBJ databases">
        <title>Evolutionary Origins and Diversification of the Mycorrhizal Mutualists.</title>
        <authorList>
            <consortium name="DOE Joint Genome Institute"/>
            <consortium name="Mycorrhizal Genomics Consortium"/>
            <person name="Kohler A."/>
            <person name="Kuo A."/>
            <person name="Nagy L.G."/>
            <person name="Floudas D."/>
            <person name="Copeland A."/>
            <person name="Barry K.W."/>
            <person name="Cichocki N."/>
            <person name="Veneault-Fourrey C."/>
            <person name="LaButti K."/>
            <person name="Lindquist E.A."/>
            <person name="Lipzen A."/>
            <person name="Lundell T."/>
            <person name="Morin E."/>
            <person name="Murat C."/>
            <person name="Riley R."/>
            <person name="Ohm R."/>
            <person name="Sun H."/>
            <person name="Tunlid A."/>
            <person name="Henrissat B."/>
            <person name="Grigoriev I.V."/>
            <person name="Hibbett D.S."/>
            <person name="Martin F."/>
        </authorList>
    </citation>
    <scope>NUCLEOTIDE SEQUENCE [LARGE SCALE GENOMIC DNA]</scope>
    <source>
        <strain evidence="4">LaAM-08-1</strain>
    </source>
</reference>
<dbReference type="Proteomes" id="UP000054477">
    <property type="component" value="Unassembled WGS sequence"/>
</dbReference>
<dbReference type="InterPro" id="IPR019236">
    <property type="entry name" value="APP1_cat"/>
</dbReference>
<dbReference type="Pfam" id="PF09949">
    <property type="entry name" value="APP1_cat"/>
    <property type="match status" value="1"/>
</dbReference>
<proteinExistence type="predicted"/>
<evidence type="ECO:0000256" key="1">
    <source>
        <dbReference type="SAM" id="MobiDB-lite"/>
    </source>
</evidence>
<name>A0A0C9WRF4_9AGAR</name>
<evidence type="ECO:0000313" key="4">
    <source>
        <dbReference type="Proteomes" id="UP000054477"/>
    </source>
</evidence>
<dbReference type="STRING" id="1095629.A0A0C9WRF4"/>
<dbReference type="InterPro" id="IPR052935">
    <property type="entry name" value="Mg2+_PAP"/>
</dbReference>
<dbReference type="HOGENOM" id="CLU_927699_0_0_1"/>
<dbReference type="OrthoDB" id="2117591at2759"/>
<sequence>MCQHHQASHIAFGEPVVEHNFKVIAQLMPPPLTLSPQVLPIVQPSPVSYMIKTPITRCPIRVISDIDDTVKSSDIVSGARVVIQNVFVRELQDNVIPCMGEWYRSSVRLRSYAGRSLFSGLISAPASRKRAGLVGILDSSPESKFFLIGDSGEKTWSSMLIFIIDVDSGEPINDPTGSTVMDAAGARPSSAPLVPRSDSTATSPVNPVDRGSQETIFSSEFNLFELHDFFPEELFFTHISAQHRSAQSLSLSLTEVHDLYVWWNRWAHQNCIGRCSLPTPLRSGPLRKTARWLESGRGVP</sequence>
<dbReference type="GO" id="GO:0008195">
    <property type="term" value="F:phosphatidate phosphatase activity"/>
    <property type="evidence" value="ECO:0007669"/>
    <property type="project" value="InterPro"/>
</dbReference>
<dbReference type="PANTHER" id="PTHR28208:SF3">
    <property type="entry name" value="PHOSPHATIDATE PHOSPHATASE APP1"/>
    <property type="match status" value="1"/>
</dbReference>
<evidence type="ECO:0000313" key="3">
    <source>
        <dbReference type="EMBL" id="KIJ93975.1"/>
    </source>
</evidence>
<reference evidence="3 4" key="1">
    <citation type="submission" date="2014-04" db="EMBL/GenBank/DDBJ databases">
        <authorList>
            <consortium name="DOE Joint Genome Institute"/>
            <person name="Kuo A."/>
            <person name="Kohler A."/>
            <person name="Nagy L.G."/>
            <person name="Floudas D."/>
            <person name="Copeland A."/>
            <person name="Barry K.W."/>
            <person name="Cichocki N."/>
            <person name="Veneault-Fourrey C."/>
            <person name="LaButti K."/>
            <person name="Lindquist E.A."/>
            <person name="Lipzen A."/>
            <person name="Lundell T."/>
            <person name="Morin E."/>
            <person name="Murat C."/>
            <person name="Sun H."/>
            <person name="Tunlid A."/>
            <person name="Henrissat B."/>
            <person name="Grigoriev I.V."/>
            <person name="Hibbett D.S."/>
            <person name="Martin F."/>
            <person name="Nordberg H.P."/>
            <person name="Cantor M.N."/>
            <person name="Hua S.X."/>
        </authorList>
    </citation>
    <scope>NUCLEOTIDE SEQUENCE [LARGE SCALE GENOMIC DNA]</scope>
    <source>
        <strain evidence="3 4">LaAM-08-1</strain>
    </source>
</reference>
<dbReference type="GO" id="GO:0030479">
    <property type="term" value="C:actin cortical patch"/>
    <property type="evidence" value="ECO:0007669"/>
    <property type="project" value="TreeGrafter"/>
</dbReference>
<feature type="domain" description="Phosphatidate phosphatase APP1 catalytic" evidence="2">
    <location>
        <begin position="60"/>
        <end position="105"/>
    </location>
</feature>
<keyword evidence="4" id="KW-1185">Reference proteome</keyword>